<feature type="compositionally biased region" description="Acidic residues" evidence="1">
    <location>
        <begin position="1"/>
        <end position="11"/>
    </location>
</feature>
<gene>
    <name evidence="2" type="ORF">B0T26DRAFT_267241</name>
</gene>
<evidence type="ECO:0000313" key="2">
    <source>
        <dbReference type="EMBL" id="KAK0716796.1"/>
    </source>
</evidence>
<evidence type="ECO:0000313" key="3">
    <source>
        <dbReference type="Proteomes" id="UP001172101"/>
    </source>
</evidence>
<feature type="region of interest" description="Disordered" evidence="1">
    <location>
        <begin position="1"/>
        <end position="39"/>
    </location>
</feature>
<dbReference type="RefSeq" id="XP_060295589.1">
    <property type="nucleotide sequence ID" value="XM_060434079.1"/>
</dbReference>
<name>A0AA40DXL9_9PEZI</name>
<dbReference type="GeneID" id="85317349"/>
<protein>
    <submittedName>
        <fullName evidence="2">Uncharacterized protein</fullName>
    </submittedName>
</protein>
<dbReference type="AlphaFoldDB" id="A0AA40DXL9"/>
<proteinExistence type="predicted"/>
<comment type="caution">
    <text evidence="2">The sequence shown here is derived from an EMBL/GenBank/DDBJ whole genome shotgun (WGS) entry which is preliminary data.</text>
</comment>
<reference evidence="2" key="1">
    <citation type="submission" date="2023-06" db="EMBL/GenBank/DDBJ databases">
        <title>Genome-scale phylogeny and comparative genomics of the fungal order Sordariales.</title>
        <authorList>
            <consortium name="Lawrence Berkeley National Laboratory"/>
            <person name="Hensen N."/>
            <person name="Bonometti L."/>
            <person name="Westerberg I."/>
            <person name="Brannstrom I.O."/>
            <person name="Guillou S."/>
            <person name="Cros-Aarteil S."/>
            <person name="Calhoun S."/>
            <person name="Haridas S."/>
            <person name="Kuo A."/>
            <person name="Mondo S."/>
            <person name="Pangilinan J."/>
            <person name="Riley R."/>
            <person name="LaButti K."/>
            <person name="Andreopoulos B."/>
            <person name="Lipzen A."/>
            <person name="Chen C."/>
            <person name="Yanf M."/>
            <person name="Daum C."/>
            <person name="Ng V."/>
            <person name="Clum A."/>
            <person name="Steindorff A."/>
            <person name="Ohm R."/>
            <person name="Martin F."/>
            <person name="Silar P."/>
            <person name="Natvig D."/>
            <person name="Lalanne C."/>
            <person name="Gautier V."/>
            <person name="Ament-velasquez S.L."/>
            <person name="Kruys A."/>
            <person name="Hutchinson M.I."/>
            <person name="Powell A.J."/>
            <person name="Barry K."/>
            <person name="Miller A.N."/>
            <person name="Grigoriev I.V."/>
            <person name="Debuchy R."/>
            <person name="Gladieux P."/>
            <person name="Thoren M.H."/>
            <person name="Johannesson H."/>
        </authorList>
    </citation>
    <scope>NUCLEOTIDE SEQUENCE</scope>
    <source>
        <strain evidence="2">SMH2392-1A</strain>
    </source>
</reference>
<sequence length="144" mass="15742">MATNDVLDDDPGNTNGVLDDGPGNTNGSDSDHGAASINRIRLDAQRRSAHHSLSEYLVIRRRILSRRAPTTQPPSEESDARWIRKLIRDTMSTSSGGRRAGSASECCWDCSSRRQARRISGIVTFEVQSGQSSVYAQFAAVCMD</sequence>
<evidence type="ECO:0000256" key="1">
    <source>
        <dbReference type="SAM" id="MobiDB-lite"/>
    </source>
</evidence>
<dbReference type="Proteomes" id="UP001172101">
    <property type="component" value="Unassembled WGS sequence"/>
</dbReference>
<organism evidence="2 3">
    <name type="scientific">Lasiosphaeria miniovina</name>
    <dbReference type="NCBI Taxonomy" id="1954250"/>
    <lineage>
        <taxon>Eukaryota</taxon>
        <taxon>Fungi</taxon>
        <taxon>Dikarya</taxon>
        <taxon>Ascomycota</taxon>
        <taxon>Pezizomycotina</taxon>
        <taxon>Sordariomycetes</taxon>
        <taxon>Sordariomycetidae</taxon>
        <taxon>Sordariales</taxon>
        <taxon>Lasiosphaeriaceae</taxon>
        <taxon>Lasiosphaeria</taxon>
    </lineage>
</organism>
<keyword evidence="3" id="KW-1185">Reference proteome</keyword>
<dbReference type="EMBL" id="JAUIRO010000004">
    <property type="protein sequence ID" value="KAK0716796.1"/>
    <property type="molecule type" value="Genomic_DNA"/>
</dbReference>
<accession>A0AA40DXL9</accession>